<evidence type="ECO:0000313" key="2">
    <source>
        <dbReference type="Proteomes" id="UP000322234"/>
    </source>
</evidence>
<dbReference type="EMBL" id="VBQZ03000073">
    <property type="protein sequence ID" value="MXQ91661.1"/>
    <property type="molecule type" value="Genomic_DNA"/>
</dbReference>
<keyword evidence="2" id="KW-1185">Reference proteome</keyword>
<dbReference type="AlphaFoldDB" id="A0A6B0RRJ1"/>
<proteinExistence type="predicted"/>
<evidence type="ECO:0000313" key="1">
    <source>
        <dbReference type="EMBL" id="MXQ91661.1"/>
    </source>
</evidence>
<sequence>MCPELAIIVNIRWHHAGEFLGHDGSDIAANTEVSLGLSGPVHIIAQSWRPAPPYSFSYLLLDSIPPETLTSPTGFTPADLGYAQFCPTSRFCKRRTKRAAQQLSCTGEEEECSFILALSSSVTERKYQLYIANANEVHIKNTVNRHVETCFEIYKNPEVPIILKLRSTRRFA</sequence>
<gene>
    <name evidence="1" type="ORF">E5288_WYG019889</name>
</gene>
<protein>
    <submittedName>
        <fullName evidence="1">Uncharacterized protein</fullName>
    </submittedName>
</protein>
<organism evidence="1 2">
    <name type="scientific">Bos mutus</name>
    <name type="common">wild yak</name>
    <dbReference type="NCBI Taxonomy" id="72004"/>
    <lineage>
        <taxon>Eukaryota</taxon>
        <taxon>Metazoa</taxon>
        <taxon>Chordata</taxon>
        <taxon>Craniata</taxon>
        <taxon>Vertebrata</taxon>
        <taxon>Euteleostomi</taxon>
        <taxon>Mammalia</taxon>
        <taxon>Eutheria</taxon>
        <taxon>Laurasiatheria</taxon>
        <taxon>Artiodactyla</taxon>
        <taxon>Ruminantia</taxon>
        <taxon>Pecora</taxon>
        <taxon>Bovidae</taxon>
        <taxon>Bovinae</taxon>
        <taxon>Bos</taxon>
    </lineage>
</organism>
<dbReference type="Proteomes" id="UP000322234">
    <property type="component" value="Unassembled WGS sequence"/>
</dbReference>
<accession>A0A6B0RRJ1</accession>
<name>A0A6B0RRJ1_9CETA</name>
<reference evidence="1" key="1">
    <citation type="submission" date="2019-10" db="EMBL/GenBank/DDBJ databases">
        <title>The sequence and de novo assembly of the wild yak genome.</title>
        <authorList>
            <person name="Liu Y."/>
        </authorList>
    </citation>
    <scope>NUCLEOTIDE SEQUENCE [LARGE SCALE GENOMIC DNA]</scope>
    <source>
        <strain evidence="1">WY2019</strain>
    </source>
</reference>
<comment type="caution">
    <text evidence="1">The sequence shown here is derived from an EMBL/GenBank/DDBJ whole genome shotgun (WGS) entry which is preliminary data.</text>
</comment>